<dbReference type="AlphaFoldDB" id="A0A383C027"/>
<sequence length="142" mass="16089">PGEVIKILIEDGKKATTLQRNNTGRWTQPGRQLAENELRDIKTALSFMGQFRVVDWTARGADKLATYDILSKQKSLTFSLLKNGETVERKIQFGRSSQRQQPYAFATDPLKQESVVFEFPANIFQLCEIGLFPLTLSPPENN</sequence>
<reference evidence="1" key="1">
    <citation type="submission" date="2018-05" db="EMBL/GenBank/DDBJ databases">
        <authorList>
            <person name="Lanie J.A."/>
            <person name="Ng W.-L."/>
            <person name="Kazmierczak K.M."/>
            <person name="Andrzejewski T.M."/>
            <person name="Davidsen T.M."/>
            <person name="Wayne K.J."/>
            <person name="Tettelin H."/>
            <person name="Glass J.I."/>
            <person name="Rusch D."/>
            <person name="Podicherti R."/>
            <person name="Tsui H.-C.T."/>
            <person name="Winkler M.E."/>
        </authorList>
    </citation>
    <scope>NUCLEOTIDE SEQUENCE</scope>
</reference>
<organism evidence="1">
    <name type="scientific">marine metagenome</name>
    <dbReference type="NCBI Taxonomy" id="408172"/>
    <lineage>
        <taxon>unclassified sequences</taxon>
        <taxon>metagenomes</taxon>
        <taxon>ecological metagenomes</taxon>
    </lineage>
</organism>
<evidence type="ECO:0000313" key="1">
    <source>
        <dbReference type="EMBL" id="SVE25433.1"/>
    </source>
</evidence>
<proteinExistence type="predicted"/>
<protein>
    <recommendedName>
        <fullName evidence="2">DUF4340 domain-containing protein</fullName>
    </recommendedName>
</protein>
<evidence type="ECO:0008006" key="2">
    <source>
        <dbReference type="Google" id="ProtNLM"/>
    </source>
</evidence>
<accession>A0A383C027</accession>
<dbReference type="EMBL" id="UINC01204622">
    <property type="protein sequence ID" value="SVE25433.1"/>
    <property type="molecule type" value="Genomic_DNA"/>
</dbReference>
<feature type="non-terminal residue" evidence="1">
    <location>
        <position position="1"/>
    </location>
</feature>
<name>A0A383C027_9ZZZZ</name>
<gene>
    <name evidence="1" type="ORF">METZ01_LOCUS478287</name>
</gene>